<name>A0A369JAJ5_HYPMA</name>
<gene>
    <name evidence="2" type="ORF">Hypma_014577</name>
</gene>
<organism evidence="2 3">
    <name type="scientific">Hypsizygus marmoreus</name>
    <name type="common">White beech mushroom</name>
    <name type="synonym">Agaricus marmoreus</name>
    <dbReference type="NCBI Taxonomy" id="39966"/>
    <lineage>
        <taxon>Eukaryota</taxon>
        <taxon>Fungi</taxon>
        <taxon>Dikarya</taxon>
        <taxon>Basidiomycota</taxon>
        <taxon>Agaricomycotina</taxon>
        <taxon>Agaricomycetes</taxon>
        <taxon>Agaricomycetidae</taxon>
        <taxon>Agaricales</taxon>
        <taxon>Tricholomatineae</taxon>
        <taxon>Lyophyllaceae</taxon>
        <taxon>Hypsizygus</taxon>
    </lineage>
</organism>
<sequence length="257" mass="27788">MLESLFLPIDDLPMLDPPCALIDYADSFTQNLSFAFGKTGDSEPGERRGGLSEPQEEAVCYASTLYATLRPFWPILDPGSIASVFSPGAILFGHDLDQSASSSPLPGFASCPCSLAHKMPARHALGASHHACTWMTVPQFVSATSQQHPHLRLTKSKTSHLRNSHPPSSPSSPQAAKRHASRCFAETAANTSMTARYTPLSINRAQGQQLACFVPLSIEASSSPLSAPVRLMGHEARVFNHVRLSALVVEQWLVRGR</sequence>
<comment type="caution">
    <text evidence="2">The sequence shown here is derived from an EMBL/GenBank/DDBJ whole genome shotgun (WGS) entry which is preliminary data.</text>
</comment>
<accession>A0A369JAJ5</accession>
<proteinExistence type="predicted"/>
<dbReference type="EMBL" id="LUEZ02000087">
    <property type="protein sequence ID" value="RDB18878.1"/>
    <property type="molecule type" value="Genomic_DNA"/>
</dbReference>
<dbReference type="Proteomes" id="UP000076154">
    <property type="component" value="Unassembled WGS sequence"/>
</dbReference>
<evidence type="ECO:0000313" key="2">
    <source>
        <dbReference type="EMBL" id="RDB18878.1"/>
    </source>
</evidence>
<dbReference type="OrthoDB" id="9985428at2759"/>
<protein>
    <submittedName>
        <fullName evidence="2">Uncharacterized protein</fullName>
    </submittedName>
</protein>
<dbReference type="InParanoid" id="A0A369JAJ5"/>
<dbReference type="STRING" id="39966.A0A369JAJ5"/>
<keyword evidence="3" id="KW-1185">Reference proteome</keyword>
<evidence type="ECO:0000313" key="3">
    <source>
        <dbReference type="Proteomes" id="UP000076154"/>
    </source>
</evidence>
<feature type="region of interest" description="Disordered" evidence="1">
    <location>
        <begin position="155"/>
        <end position="181"/>
    </location>
</feature>
<dbReference type="AlphaFoldDB" id="A0A369JAJ5"/>
<evidence type="ECO:0000256" key="1">
    <source>
        <dbReference type="SAM" id="MobiDB-lite"/>
    </source>
</evidence>
<reference evidence="2" key="1">
    <citation type="submission" date="2018-04" db="EMBL/GenBank/DDBJ databases">
        <title>Whole genome sequencing of Hypsizygus marmoreus.</title>
        <authorList>
            <person name="Choi I.-G."/>
            <person name="Min B."/>
            <person name="Kim J.-G."/>
            <person name="Kim S."/>
            <person name="Oh Y.-L."/>
            <person name="Kong W.-S."/>
            <person name="Park H."/>
            <person name="Jeong J."/>
            <person name="Song E.-S."/>
        </authorList>
    </citation>
    <scope>NUCLEOTIDE SEQUENCE [LARGE SCALE GENOMIC DNA]</scope>
    <source>
        <strain evidence="2">51987-8</strain>
    </source>
</reference>